<evidence type="ECO:0000256" key="2">
    <source>
        <dbReference type="ARBA" id="ARBA00022448"/>
    </source>
</evidence>
<keyword evidence="5 9" id="KW-1278">Translocase</keyword>
<feature type="transmembrane region" description="Helical" evidence="9">
    <location>
        <begin position="660"/>
        <end position="680"/>
    </location>
</feature>
<dbReference type="InterPro" id="IPR004131">
    <property type="entry name" value="PPase-energised_H-pump"/>
</dbReference>
<comment type="cofactor">
    <cofactor evidence="9">
        <name>Mg(2+)</name>
        <dbReference type="ChEBI" id="CHEBI:18420"/>
    </cofactor>
</comment>
<feature type="transmembrane region" description="Helical" evidence="9">
    <location>
        <begin position="62"/>
        <end position="80"/>
    </location>
</feature>
<evidence type="ECO:0000256" key="8">
    <source>
        <dbReference type="ARBA" id="ARBA00023136"/>
    </source>
</evidence>
<feature type="transmembrane region" description="Helical" evidence="9">
    <location>
        <begin position="598"/>
        <end position="620"/>
    </location>
</feature>
<feature type="transmembrane region" description="Helical" evidence="9">
    <location>
        <begin position="86"/>
        <end position="109"/>
    </location>
</feature>
<evidence type="ECO:0000256" key="1">
    <source>
        <dbReference type="ARBA" id="ARBA00004127"/>
    </source>
</evidence>
<dbReference type="GO" id="GO:0005886">
    <property type="term" value="C:plasma membrane"/>
    <property type="evidence" value="ECO:0007669"/>
    <property type="project" value="UniProtKB-SubCell"/>
</dbReference>
<keyword evidence="3 9" id="KW-0812">Transmembrane</keyword>
<keyword evidence="6 9" id="KW-1133">Transmembrane helix</keyword>
<reference evidence="10" key="1">
    <citation type="submission" date="2020-04" db="EMBL/GenBank/DDBJ databases">
        <authorList>
            <person name="Zhang T."/>
        </authorList>
    </citation>
    <scope>NUCLEOTIDE SEQUENCE</scope>
    <source>
        <strain evidence="10">HKST-UBA02</strain>
    </source>
</reference>
<comment type="caution">
    <text evidence="10">The sequence shown here is derived from an EMBL/GenBank/DDBJ whole genome shotgun (WGS) entry which is preliminary data.</text>
</comment>
<comment type="subunit">
    <text evidence="9">Homodimer.</text>
</comment>
<comment type="catalytic activity">
    <reaction evidence="9">
        <text>Na(+)(in) + diphosphate + H2O = Na(+)(out) + 2 phosphate + H(+)</text>
        <dbReference type="Rhea" id="RHEA:57884"/>
        <dbReference type="ChEBI" id="CHEBI:15377"/>
        <dbReference type="ChEBI" id="CHEBI:15378"/>
        <dbReference type="ChEBI" id="CHEBI:29101"/>
        <dbReference type="ChEBI" id="CHEBI:33019"/>
        <dbReference type="ChEBI" id="CHEBI:43474"/>
        <dbReference type="EC" id="7.2.3.1"/>
    </reaction>
</comment>
<feature type="transmembrane region" description="Helical" evidence="9">
    <location>
        <begin position="322"/>
        <end position="344"/>
    </location>
</feature>
<dbReference type="PANTHER" id="PTHR31998">
    <property type="entry name" value="K(+)-INSENSITIVE PYROPHOSPHATE-ENERGIZED PROTON PUMP"/>
    <property type="match status" value="1"/>
</dbReference>
<reference evidence="10" key="2">
    <citation type="journal article" date="2021" name="Microbiome">
        <title>Successional dynamics and alternative stable states in a saline activated sludge microbial community over 9 years.</title>
        <authorList>
            <person name="Wang Y."/>
            <person name="Ye J."/>
            <person name="Ju F."/>
            <person name="Liu L."/>
            <person name="Boyd J.A."/>
            <person name="Deng Y."/>
            <person name="Parks D.H."/>
            <person name="Jiang X."/>
            <person name="Yin X."/>
            <person name="Woodcroft B.J."/>
            <person name="Tyson G.W."/>
            <person name="Hugenholtz P."/>
            <person name="Polz M.F."/>
            <person name="Zhang T."/>
        </authorList>
    </citation>
    <scope>NUCLEOTIDE SEQUENCE</scope>
    <source>
        <strain evidence="10">HKST-UBA02</strain>
    </source>
</reference>
<feature type="transmembrane region" description="Helical" evidence="9">
    <location>
        <begin position="260"/>
        <end position="281"/>
    </location>
</feature>
<dbReference type="GO" id="GO:0006814">
    <property type="term" value="P:sodium ion transport"/>
    <property type="evidence" value="ECO:0007669"/>
    <property type="project" value="UniProtKB-UniRule"/>
</dbReference>
<dbReference type="EMBL" id="JAGQHS010000119">
    <property type="protein sequence ID" value="MCA9757764.1"/>
    <property type="molecule type" value="Genomic_DNA"/>
</dbReference>
<organism evidence="10 11">
    <name type="scientific">Eiseniibacteriota bacterium</name>
    <dbReference type="NCBI Taxonomy" id="2212470"/>
    <lineage>
        <taxon>Bacteria</taxon>
        <taxon>Candidatus Eiseniibacteriota</taxon>
    </lineage>
</organism>
<name>A0A956NF04_UNCEI</name>
<dbReference type="GO" id="GO:0009678">
    <property type="term" value="F:diphosphate hydrolysis-driven proton transmembrane transporter activity"/>
    <property type="evidence" value="ECO:0007669"/>
    <property type="project" value="UniProtKB-UniRule"/>
</dbReference>
<dbReference type="GO" id="GO:0012505">
    <property type="term" value="C:endomembrane system"/>
    <property type="evidence" value="ECO:0007669"/>
    <property type="project" value="UniProtKB-SubCell"/>
</dbReference>
<comment type="similarity">
    <text evidence="9">Belongs to the H(+)-translocating pyrophosphatase (TC 3.A.10) family. K(+)-stimulated subfamily.</text>
</comment>
<keyword evidence="2 9" id="KW-0813">Transport</keyword>
<evidence type="ECO:0000256" key="6">
    <source>
        <dbReference type="ARBA" id="ARBA00022989"/>
    </source>
</evidence>
<evidence type="ECO:0000256" key="3">
    <source>
        <dbReference type="ARBA" id="ARBA00022692"/>
    </source>
</evidence>
<feature type="transmembrane region" description="Helical" evidence="9">
    <location>
        <begin position="455"/>
        <end position="473"/>
    </location>
</feature>
<comment type="subcellular location">
    <subcellularLocation>
        <location evidence="9">Cell membrane</location>
        <topology evidence="9">Multi-pass membrane protein</topology>
    </subcellularLocation>
    <subcellularLocation>
        <location evidence="1">Endomembrane system</location>
        <topology evidence="1">Multi-pass membrane protein</topology>
    </subcellularLocation>
</comment>
<feature type="transmembrane region" description="Helical" evidence="9">
    <location>
        <begin position="572"/>
        <end position="591"/>
    </location>
</feature>
<feature type="transmembrane region" description="Helical" evidence="9">
    <location>
        <begin position="293"/>
        <end position="316"/>
    </location>
</feature>
<keyword evidence="9" id="KW-0739">Sodium transport</keyword>
<sequence>MGEVPVGVAIAIGGGVLGLLFAAYLAFGRVMNQDEGNDRMKEISGYIREGAMAFLGREYRNIAIFIIAMVVLLMVGGLGWGTAVAFFFGAACSMVAGFVGMRIATAANARTAAAARTSFNAALLVAFPGGAVMGMTVAGLGLFGLTLILTIYWKLHGLDLAAADIAGFSMGASSVALFARVGGGIYTKAADVGADLVGKVEAGIPEDDPRNPGVIADNVGDNVGDVAGLGADLFESFVGAIISAIVIAHSVTEIPTGESISYVCMLAAVGILASIIGVFFVRMKEGGNPQAALRNGTVGAGICFVAGAAGISFGMFPQFGMNYFLATVGGLVAGMAVGFVAEFYTSGKSVQRIAEASQTGSATNIIAGFGTGMRSAVLPLVLIALSILLAFSLAGSFGIALAALGMLATTGMTVAVDAYGPIADNAGGIAEMSHLPPDVRKRTDALDAAGNTTAAIGKGFAIGSAALTALALFTAYREAVVKAMQATDPTFTELAIDVTDVYVLVGLLVGGVVPYIFAADTMNAVGRAAMGVVNEVRRQFKEIPGLLEGKTGVKADYARCVDITTQAALKEMVGPGILAVAIPLVMGIIFGPKTLAGVLAGSLISGVPLALLLANAGGAWDNAKKYVEEGHFGGKGSDTHKAAVVGDTVGDPFKDTSGPALNILLKLMAIVSLVFAPLIIKLHGMVANLF</sequence>
<evidence type="ECO:0000256" key="4">
    <source>
        <dbReference type="ARBA" id="ARBA00022842"/>
    </source>
</evidence>
<keyword evidence="9" id="KW-1003">Cell membrane</keyword>
<keyword evidence="9" id="KW-0630">Potassium</keyword>
<accession>A0A956NF04</accession>
<proteinExistence type="inferred from homology"/>
<evidence type="ECO:0000256" key="9">
    <source>
        <dbReference type="HAMAP-Rule" id="MF_01129"/>
    </source>
</evidence>
<dbReference type="GO" id="GO:0030955">
    <property type="term" value="F:potassium ion binding"/>
    <property type="evidence" value="ECO:0007669"/>
    <property type="project" value="UniProtKB-UniRule"/>
</dbReference>
<dbReference type="PIRSF" id="PIRSF001265">
    <property type="entry name" value="H+-PPase"/>
    <property type="match status" value="1"/>
</dbReference>
<dbReference type="EC" id="7.2.3.1" evidence="9"/>
<keyword evidence="7 9" id="KW-0406">Ion transport</keyword>
<evidence type="ECO:0000256" key="7">
    <source>
        <dbReference type="ARBA" id="ARBA00023065"/>
    </source>
</evidence>
<dbReference type="GO" id="GO:0004427">
    <property type="term" value="F:inorganic diphosphate phosphatase activity"/>
    <property type="evidence" value="ECO:0007669"/>
    <property type="project" value="UniProtKB-UniRule"/>
</dbReference>
<evidence type="ECO:0000313" key="11">
    <source>
        <dbReference type="Proteomes" id="UP000739538"/>
    </source>
</evidence>
<feature type="transmembrane region" description="Helical" evidence="9">
    <location>
        <begin position="494"/>
        <end position="517"/>
    </location>
</feature>
<comment type="function">
    <text evidence="9">Sodium pump that utilizes the energy of pyrophosphate hydrolysis as the driving force for Na(+) movement across the membrane.</text>
</comment>
<dbReference type="HAMAP" id="MF_01129">
    <property type="entry name" value="PPase_energized_pump"/>
    <property type="match status" value="1"/>
</dbReference>
<dbReference type="NCBIfam" id="NF001960">
    <property type="entry name" value="PRK00733.3-5"/>
    <property type="match status" value="1"/>
</dbReference>
<keyword evidence="8 9" id="KW-0472">Membrane</keyword>
<feature type="transmembrane region" description="Helical" evidence="9">
    <location>
        <begin position="121"/>
        <end position="153"/>
    </location>
</feature>
<dbReference type="Proteomes" id="UP000739538">
    <property type="component" value="Unassembled WGS sequence"/>
</dbReference>
<keyword evidence="10" id="KW-0378">Hydrolase</keyword>
<feature type="site" description="Determinant of potassium dependence" evidence="9">
    <location>
        <position position="454"/>
    </location>
</feature>
<gene>
    <name evidence="9" type="primary">hppA</name>
    <name evidence="10" type="ORF">KDA27_18325</name>
</gene>
<evidence type="ECO:0000313" key="10">
    <source>
        <dbReference type="EMBL" id="MCA9757764.1"/>
    </source>
</evidence>
<feature type="transmembrane region" description="Helical" evidence="9">
    <location>
        <begin position="6"/>
        <end position="27"/>
    </location>
</feature>
<dbReference type="AlphaFoldDB" id="A0A956NF04"/>
<protein>
    <recommendedName>
        <fullName evidence="9">Putative K(+)-stimulated pyrophosphate-energized sodium pump</fullName>
        <ecNumber evidence="9">7.2.3.1</ecNumber>
    </recommendedName>
    <alternativeName>
        <fullName evidence="9">Membrane-bound sodium-translocating pyrophosphatase</fullName>
    </alternativeName>
    <alternativeName>
        <fullName evidence="9">Pyrophosphate-energized inorganic pyrophosphatase</fullName>
        <shortName evidence="9">Na(+)-PPase</shortName>
    </alternativeName>
</protein>
<dbReference type="Pfam" id="PF03030">
    <property type="entry name" value="H_PPase"/>
    <property type="match status" value="1"/>
</dbReference>
<comment type="activity regulation">
    <text evidence="9">Requires K(+) for maximal activity.</text>
</comment>
<keyword evidence="9" id="KW-0915">Sodium</keyword>
<evidence type="ECO:0000256" key="5">
    <source>
        <dbReference type="ARBA" id="ARBA00022967"/>
    </source>
</evidence>
<dbReference type="GO" id="GO:0000287">
    <property type="term" value="F:magnesium ion binding"/>
    <property type="evidence" value="ECO:0007669"/>
    <property type="project" value="UniProtKB-UniRule"/>
</dbReference>
<comment type="caution">
    <text evidence="9">Lacks conserved residue(s) required for the propagation of feature annotation.</text>
</comment>
<dbReference type="NCBIfam" id="TIGR01104">
    <property type="entry name" value="V_PPase"/>
    <property type="match status" value="1"/>
</dbReference>
<keyword evidence="4 9" id="KW-0460">Magnesium</keyword>